<name>A0A814M0U6_9BILA</name>
<evidence type="ECO:0000313" key="3">
    <source>
        <dbReference type="EMBL" id="CAF1072396.1"/>
    </source>
</evidence>
<organism evidence="3 6">
    <name type="scientific">Didymodactylos carnosus</name>
    <dbReference type="NCBI Taxonomy" id="1234261"/>
    <lineage>
        <taxon>Eukaryota</taxon>
        <taxon>Metazoa</taxon>
        <taxon>Spiralia</taxon>
        <taxon>Gnathifera</taxon>
        <taxon>Rotifera</taxon>
        <taxon>Eurotatoria</taxon>
        <taxon>Bdelloidea</taxon>
        <taxon>Philodinida</taxon>
        <taxon>Philodinidae</taxon>
        <taxon>Didymodactylos</taxon>
    </lineage>
</organism>
<protein>
    <submittedName>
        <fullName evidence="3">Uncharacterized protein</fullName>
    </submittedName>
</protein>
<dbReference type="Proteomes" id="UP000663829">
    <property type="component" value="Unassembled WGS sequence"/>
</dbReference>
<dbReference type="Proteomes" id="UP000682733">
    <property type="component" value="Unassembled WGS sequence"/>
</dbReference>
<reference evidence="3" key="1">
    <citation type="submission" date="2021-02" db="EMBL/GenBank/DDBJ databases">
        <authorList>
            <person name="Nowell W R."/>
        </authorList>
    </citation>
    <scope>NUCLEOTIDE SEQUENCE</scope>
</reference>
<evidence type="ECO:0000313" key="5">
    <source>
        <dbReference type="EMBL" id="CAF3839507.1"/>
    </source>
</evidence>
<comment type="caution">
    <text evidence="3">The sequence shown here is derived from an EMBL/GenBank/DDBJ whole genome shotgun (WGS) entry which is preliminary data.</text>
</comment>
<evidence type="ECO:0000313" key="2">
    <source>
        <dbReference type="EMBL" id="CAF0939669.1"/>
    </source>
</evidence>
<dbReference type="Proteomes" id="UP000681722">
    <property type="component" value="Unassembled WGS sequence"/>
</dbReference>
<dbReference type="EMBL" id="CAJNOK010004501">
    <property type="protein sequence ID" value="CAF0939669.1"/>
    <property type="molecule type" value="Genomic_DNA"/>
</dbReference>
<feature type="region of interest" description="Disordered" evidence="1">
    <location>
        <begin position="31"/>
        <end position="78"/>
    </location>
</feature>
<dbReference type="Proteomes" id="UP000677228">
    <property type="component" value="Unassembled WGS sequence"/>
</dbReference>
<sequence>MSAEAKRCIDRVRFSEDSYLLQAIPQFAQLPSLQHFSEQQPPPQQSEPDGQQRPPPQQVEPCPQQLPSQQTSQQLSPS</sequence>
<evidence type="ECO:0000256" key="1">
    <source>
        <dbReference type="SAM" id="MobiDB-lite"/>
    </source>
</evidence>
<proteinExistence type="predicted"/>
<accession>A0A814M0U6</accession>
<dbReference type="EMBL" id="CAJOBC010004752">
    <property type="protein sequence ID" value="CAF3839507.1"/>
    <property type="molecule type" value="Genomic_DNA"/>
</dbReference>
<evidence type="ECO:0000313" key="4">
    <source>
        <dbReference type="EMBL" id="CAF3714983.1"/>
    </source>
</evidence>
<dbReference type="EMBL" id="CAJNOQ010004750">
    <property type="protein sequence ID" value="CAF1072396.1"/>
    <property type="molecule type" value="Genomic_DNA"/>
</dbReference>
<dbReference type="AlphaFoldDB" id="A0A814M0U6"/>
<keyword evidence="6" id="KW-1185">Reference proteome</keyword>
<evidence type="ECO:0000313" key="6">
    <source>
        <dbReference type="Proteomes" id="UP000663829"/>
    </source>
</evidence>
<gene>
    <name evidence="3" type="ORF">GPM918_LOCUS17343</name>
    <name evidence="2" type="ORF">OVA965_LOCUS11570</name>
    <name evidence="5" type="ORF">SRO942_LOCUS17350</name>
    <name evidence="4" type="ORF">TMI583_LOCUS11574</name>
</gene>
<feature type="compositionally biased region" description="Low complexity" evidence="1">
    <location>
        <begin position="59"/>
        <end position="78"/>
    </location>
</feature>
<dbReference type="EMBL" id="CAJOBA010004506">
    <property type="protein sequence ID" value="CAF3714983.1"/>
    <property type="molecule type" value="Genomic_DNA"/>
</dbReference>